<dbReference type="SUPFAM" id="SSF47413">
    <property type="entry name" value="lambda repressor-like DNA-binding domains"/>
    <property type="match status" value="1"/>
</dbReference>
<dbReference type="InterPro" id="IPR010982">
    <property type="entry name" value="Lambda_DNA-bd_dom_sf"/>
</dbReference>
<gene>
    <name evidence="3" type="ORF">GCM10022295_06840</name>
</gene>
<evidence type="ECO:0000313" key="4">
    <source>
        <dbReference type="Proteomes" id="UP001500707"/>
    </source>
</evidence>
<dbReference type="InterPro" id="IPR001387">
    <property type="entry name" value="Cro/C1-type_HTH"/>
</dbReference>
<dbReference type="RefSeq" id="WP_346180146.1">
    <property type="nucleotide sequence ID" value="NZ_BAABCE010000001.1"/>
</dbReference>
<accession>A0ABP6V2Z9</accession>
<dbReference type="CDD" id="cd00093">
    <property type="entry name" value="HTH_XRE"/>
    <property type="match status" value="1"/>
</dbReference>
<feature type="region of interest" description="Disordered" evidence="1">
    <location>
        <begin position="77"/>
        <end position="125"/>
    </location>
</feature>
<reference evidence="4" key="1">
    <citation type="journal article" date="2019" name="Int. J. Syst. Evol. Microbiol.">
        <title>The Global Catalogue of Microorganisms (GCM) 10K type strain sequencing project: providing services to taxonomists for standard genome sequencing and annotation.</title>
        <authorList>
            <consortium name="The Broad Institute Genomics Platform"/>
            <consortium name="The Broad Institute Genome Sequencing Center for Infectious Disease"/>
            <person name="Wu L."/>
            <person name="Ma J."/>
        </authorList>
    </citation>
    <scope>NUCLEOTIDE SEQUENCE [LARGE SCALE GENOMIC DNA]</scope>
    <source>
        <strain evidence="4">JCM 17656</strain>
    </source>
</reference>
<dbReference type="Gene3D" id="1.10.260.40">
    <property type="entry name" value="lambda repressor-like DNA-binding domains"/>
    <property type="match status" value="1"/>
</dbReference>
<name>A0ABP6V2Z9_9ACTN</name>
<keyword evidence="4" id="KW-1185">Reference proteome</keyword>
<dbReference type="EMBL" id="BAABCE010000001">
    <property type="protein sequence ID" value="GAA3527421.1"/>
    <property type="molecule type" value="Genomic_DNA"/>
</dbReference>
<dbReference type="SMART" id="SM00530">
    <property type="entry name" value="HTH_XRE"/>
    <property type="match status" value="1"/>
</dbReference>
<dbReference type="Pfam" id="PF13560">
    <property type="entry name" value="HTH_31"/>
    <property type="match status" value="1"/>
</dbReference>
<protein>
    <recommendedName>
        <fullName evidence="2">HTH cro/C1-type domain-containing protein</fullName>
    </recommendedName>
</protein>
<evidence type="ECO:0000259" key="2">
    <source>
        <dbReference type="PROSITE" id="PS50943"/>
    </source>
</evidence>
<proteinExistence type="predicted"/>
<organism evidence="3 4">
    <name type="scientific">Streptomyces osmaniensis</name>
    <dbReference type="NCBI Taxonomy" id="593134"/>
    <lineage>
        <taxon>Bacteria</taxon>
        <taxon>Bacillati</taxon>
        <taxon>Actinomycetota</taxon>
        <taxon>Actinomycetes</taxon>
        <taxon>Kitasatosporales</taxon>
        <taxon>Streptomycetaceae</taxon>
        <taxon>Streptomyces</taxon>
    </lineage>
</organism>
<sequence length="125" mass="13352">MTQARLHLTDRHVLRGLMTWAPAGGSLDIRKLADAVGVSKSKIGALLSGERPSVTEEVAERICAVLDVRRDALFFEPLPAPAGAGSNPKGGANREHERAVAADEVRGSHELGEHDGPVGAYRRRP</sequence>
<evidence type="ECO:0000256" key="1">
    <source>
        <dbReference type="SAM" id="MobiDB-lite"/>
    </source>
</evidence>
<feature type="domain" description="HTH cro/C1-type" evidence="2">
    <location>
        <begin position="30"/>
        <end position="73"/>
    </location>
</feature>
<feature type="compositionally biased region" description="Basic and acidic residues" evidence="1">
    <location>
        <begin position="92"/>
        <end position="116"/>
    </location>
</feature>
<evidence type="ECO:0000313" key="3">
    <source>
        <dbReference type="EMBL" id="GAA3527421.1"/>
    </source>
</evidence>
<dbReference type="PROSITE" id="PS50943">
    <property type="entry name" value="HTH_CROC1"/>
    <property type="match status" value="1"/>
</dbReference>
<dbReference type="Proteomes" id="UP001500707">
    <property type="component" value="Unassembled WGS sequence"/>
</dbReference>
<comment type="caution">
    <text evidence="3">The sequence shown here is derived from an EMBL/GenBank/DDBJ whole genome shotgun (WGS) entry which is preliminary data.</text>
</comment>